<keyword evidence="3 7" id="KW-0812">Transmembrane</keyword>
<feature type="transmembrane region" description="Helical" evidence="7">
    <location>
        <begin position="21"/>
        <end position="45"/>
    </location>
</feature>
<evidence type="ECO:0000259" key="8">
    <source>
        <dbReference type="Pfam" id="PF02687"/>
    </source>
</evidence>
<keyword evidence="4 7" id="KW-1133">Transmembrane helix</keyword>
<feature type="transmembrane region" description="Helical" evidence="7">
    <location>
        <begin position="380"/>
        <end position="401"/>
    </location>
</feature>
<dbReference type="GO" id="GO:0005886">
    <property type="term" value="C:plasma membrane"/>
    <property type="evidence" value="ECO:0007669"/>
    <property type="project" value="UniProtKB-SubCell"/>
</dbReference>
<dbReference type="InterPro" id="IPR050250">
    <property type="entry name" value="Macrolide_Exporter_MacB"/>
</dbReference>
<evidence type="ECO:0000313" key="11">
    <source>
        <dbReference type="Proteomes" id="UP000317691"/>
    </source>
</evidence>
<evidence type="ECO:0000256" key="5">
    <source>
        <dbReference type="ARBA" id="ARBA00023136"/>
    </source>
</evidence>
<evidence type="ECO:0000256" key="6">
    <source>
        <dbReference type="ARBA" id="ARBA00038076"/>
    </source>
</evidence>
<sequence>MRLRDTLHMSMGTLLSNRLRSILTLVGIVAGVASIIAVMTAISVVQSTMEKEMSVLGAQTFQVQKWPAGGFGSDADRRRAMRRPPLTLKDAAAIREHVESADLVGSELWDFGFVVEYNGESTNPNVSICGGTPEYPQNNTHYVGLGRNISPIDVMSARNVAVIGYALGKKFFPFVDPIGKMIRVDKRKYEVVGVFDEKKSAFGAGYDNYVLIPVSTFIKTYGLTDRNGFSRSVNITVRAKTPQLIGDAIEQTRQVLRSERGVKPNEVDNFEFFNSESLITRFNEMSMSVKIAAFVIGIIALLVAGIGIMNIMLVAVTERTREIGIRKAIGAKGITILTQFLLEAVILCNIGGVIGVIVGFGLGNLVALFAHFDVNVPMQWAVIGLVFCSAVGIVFGLLPAIRASRLHPIDALRYE</sequence>
<feature type="domain" description="MacB-like periplasmic core" evidence="9">
    <location>
        <begin position="21"/>
        <end position="254"/>
    </location>
</feature>
<accession>A0A538TRN3</accession>
<evidence type="ECO:0000313" key="10">
    <source>
        <dbReference type="EMBL" id="TMQ66283.1"/>
    </source>
</evidence>
<evidence type="ECO:0000256" key="1">
    <source>
        <dbReference type="ARBA" id="ARBA00004651"/>
    </source>
</evidence>
<dbReference type="AlphaFoldDB" id="A0A538TRN3"/>
<gene>
    <name evidence="10" type="ORF">E6K79_02720</name>
</gene>
<dbReference type="GO" id="GO:0022857">
    <property type="term" value="F:transmembrane transporter activity"/>
    <property type="evidence" value="ECO:0007669"/>
    <property type="project" value="TreeGrafter"/>
</dbReference>
<comment type="similarity">
    <text evidence="6">Belongs to the ABC-4 integral membrane protein family.</text>
</comment>
<dbReference type="Proteomes" id="UP000317691">
    <property type="component" value="Unassembled WGS sequence"/>
</dbReference>
<evidence type="ECO:0000256" key="3">
    <source>
        <dbReference type="ARBA" id="ARBA00022692"/>
    </source>
</evidence>
<feature type="transmembrane region" description="Helical" evidence="7">
    <location>
        <begin position="291"/>
        <end position="316"/>
    </location>
</feature>
<evidence type="ECO:0000256" key="2">
    <source>
        <dbReference type="ARBA" id="ARBA00022475"/>
    </source>
</evidence>
<evidence type="ECO:0000259" key="9">
    <source>
        <dbReference type="Pfam" id="PF12704"/>
    </source>
</evidence>
<organism evidence="10 11">
    <name type="scientific">Eiseniibacteriota bacterium</name>
    <dbReference type="NCBI Taxonomy" id="2212470"/>
    <lineage>
        <taxon>Bacteria</taxon>
        <taxon>Candidatus Eiseniibacteriota</taxon>
    </lineage>
</organism>
<dbReference type="PANTHER" id="PTHR30572:SF4">
    <property type="entry name" value="ABC TRANSPORTER PERMEASE YTRF"/>
    <property type="match status" value="1"/>
</dbReference>
<dbReference type="PANTHER" id="PTHR30572">
    <property type="entry name" value="MEMBRANE COMPONENT OF TRANSPORTER-RELATED"/>
    <property type="match status" value="1"/>
</dbReference>
<dbReference type="Pfam" id="PF02687">
    <property type="entry name" value="FtsX"/>
    <property type="match status" value="1"/>
</dbReference>
<proteinExistence type="inferred from homology"/>
<protein>
    <submittedName>
        <fullName evidence="10">FtsX-like permease family protein</fullName>
    </submittedName>
</protein>
<reference evidence="10 11" key="1">
    <citation type="journal article" date="2019" name="Nat. Microbiol.">
        <title>Mediterranean grassland soil C-N compound turnover is dependent on rainfall and depth, and is mediated by genomically divergent microorganisms.</title>
        <authorList>
            <person name="Diamond S."/>
            <person name="Andeer P.F."/>
            <person name="Li Z."/>
            <person name="Crits-Christoph A."/>
            <person name="Burstein D."/>
            <person name="Anantharaman K."/>
            <person name="Lane K.R."/>
            <person name="Thomas B.C."/>
            <person name="Pan C."/>
            <person name="Northen T.R."/>
            <person name="Banfield J.F."/>
        </authorList>
    </citation>
    <scope>NUCLEOTIDE SEQUENCE [LARGE SCALE GENOMIC DNA]</scope>
    <source>
        <strain evidence="10">WS_9</strain>
    </source>
</reference>
<comment type="caution">
    <text evidence="10">The sequence shown here is derived from an EMBL/GenBank/DDBJ whole genome shotgun (WGS) entry which is preliminary data.</text>
</comment>
<feature type="domain" description="ABC3 transporter permease C-terminal" evidence="8">
    <location>
        <begin position="295"/>
        <end position="408"/>
    </location>
</feature>
<keyword evidence="5 7" id="KW-0472">Membrane</keyword>
<dbReference type="InterPro" id="IPR003838">
    <property type="entry name" value="ABC3_permease_C"/>
</dbReference>
<dbReference type="Pfam" id="PF12704">
    <property type="entry name" value="MacB_PCD"/>
    <property type="match status" value="1"/>
</dbReference>
<name>A0A538TRN3_UNCEI</name>
<comment type="subcellular location">
    <subcellularLocation>
        <location evidence="1">Cell membrane</location>
        <topology evidence="1">Multi-pass membrane protein</topology>
    </subcellularLocation>
</comment>
<feature type="transmembrane region" description="Helical" evidence="7">
    <location>
        <begin position="336"/>
        <end position="360"/>
    </location>
</feature>
<evidence type="ECO:0000256" key="4">
    <source>
        <dbReference type="ARBA" id="ARBA00022989"/>
    </source>
</evidence>
<keyword evidence="2" id="KW-1003">Cell membrane</keyword>
<evidence type="ECO:0000256" key="7">
    <source>
        <dbReference type="SAM" id="Phobius"/>
    </source>
</evidence>
<dbReference type="EMBL" id="VBOZ01000009">
    <property type="protein sequence ID" value="TMQ66283.1"/>
    <property type="molecule type" value="Genomic_DNA"/>
</dbReference>
<dbReference type="InterPro" id="IPR025857">
    <property type="entry name" value="MacB_PCD"/>
</dbReference>